<dbReference type="PANTHER" id="PTHR10513:SF35">
    <property type="entry name" value="DEOXYADENOSINE KINASE"/>
    <property type="match status" value="1"/>
</dbReference>
<dbReference type="EMBL" id="MGGR01000014">
    <property type="protein sequence ID" value="OGM33734.1"/>
    <property type="molecule type" value="Genomic_DNA"/>
</dbReference>
<accession>A0A1F7Z2P0</accession>
<proteinExistence type="predicted"/>
<dbReference type="AlphaFoldDB" id="A0A1F7Z2P0"/>
<gene>
    <name evidence="2" type="ORF">A3D01_06380</name>
</gene>
<dbReference type="GO" id="GO:0005737">
    <property type="term" value="C:cytoplasm"/>
    <property type="evidence" value="ECO:0007669"/>
    <property type="project" value="TreeGrafter"/>
</dbReference>
<dbReference type="PANTHER" id="PTHR10513">
    <property type="entry name" value="DEOXYNUCLEOSIDE KINASE"/>
    <property type="match status" value="1"/>
</dbReference>
<sequence length="252" mass="29149">MAAENLELKERIDNNLRYPLIGVVGPMGSGKSTLSELMVQLWNVPDYPVRKCEELYEENPFLSDFYRDPKRYSFSCQTFFLESKARQLTKIMPNLSQGSIIVDPALEMDRIFARTQASVGWMTDAELAMYENLYDLLIEERGIIDPDLYLVVNASPDVIRQRVKERGREFELKILRDRPDYFDNLCYQVADFAKNSPKAPVINIDSQRLNYVSTPYGRWNAVNEVMVWSSYYFRRDGSCGSDGSKLILPSFL</sequence>
<dbReference type="InterPro" id="IPR027417">
    <property type="entry name" value="P-loop_NTPase"/>
</dbReference>
<dbReference type="Pfam" id="PF01712">
    <property type="entry name" value="dNK"/>
    <property type="match status" value="1"/>
</dbReference>
<evidence type="ECO:0000313" key="2">
    <source>
        <dbReference type="EMBL" id="OGM33734.1"/>
    </source>
</evidence>
<evidence type="ECO:0000313" key="3">
    <source>
        <dbReference type="Proteomes" id="UP000177169"/>
    </source>
</evidence>
<name>A0A1F7Z2P0_9BACT</name>
<organism evidence="2 3">
    <name type="scientific">Candidatus Woesebacteria bacterium RIFCSPHIGHO2_02_FULL_39_13</name>
    <dbReference type="NCBI Taxonomy" id="1802505"/>
    <lineage>
        <taxon>Bacteria</taxon>
        <taxon>Candidatus Woeseibacteriota</taxon>
    </lineage>
</organism>
<evidence type="ECO:0000259" key="1">
    <source>
        <dbReference type="Pfam" id="PF01712"/>
    </source>
</evidence>
<dbReference type="InterPro" id="IPR050566">
    <property type="entry name" value="Deoxyribonucleoside_kinase"/>
</dbReference>
<dbReference type="Gene3D" id="3.40.50.300">
    <property type="entry name" value="P-loop containing nucleotide triphosphate hydrolases"/>
    <property type="match status" value="1"/>
</dbReference>
<feature type="domain" description="Deoxynucleoside kinase" evidence="1">
    <location>
        <begin position="21"/>
        <end position="215"/>
    </location>
</feature>
<dbReference type="SUPFAM" id="SSF52540">
    <property type="entry name" value="P-loop containing nucleoside triphosphate hydrolases"/>
    <property type="match status" value="1"/>
</dbReference>
<dbReference type="Proteomes" id="UP000177169">
    <property type="component" value="Unassembled WGS sequence"/>
</dbReference>
<dbReference type="GO" id="GO:0019136">
    <property type="term" value="F:deoxynucleoside kinase activity"/>
    <property type="evidence" value="ECO:0007669"/>
    <property type="project" value="TreeGrafter"/>
</dbReference>
<protein>
    <recommendedName>
        <fullName evidence="1">Deoxynucleoside kinase domain-containing protein</fullName>
    </recommendedName>
</protein>
<comment type="caution">
    <text evidence="2">The sequence shown here is derived from an EMBL/GenBank/DDBJ whole genome shotgun (WGS) entry which is preliminary data.</text>
</comment>
<dbReference type="STRING" id="1802505.A3D01_06380"/>
<dbReference type="InterPro" id="IPR031314">
    <property type="entry name" value="DNK_dom"/>
</dbReference>
<reference evidence="2 3" key="1">
    <citation type="journal article" date="2016" name="Nat. Commun.">
        <title>Thousands of microbial genomes shed light on interconnected biogeochemical processes in an aquifer system.</title>
        <authorList>
            <person name="Anantharaman K."/>
            <person name="Brown C.T."/>
            <person name="Hug L.A."/>
            <person name="Sharon I."/>
            <person name="Castelle C.J."/>
            <person name="Probst A.J."/>
            <person name="Thomas B.C."/>
            <person name="Singh A."/>
            <person name="Wilkins M.J."/>
            <person name="Karaoz U."/>
            <person name="Brodie E.L."/>
            <person name="Williams K.H."/>
            <person name="Hubbard S.S."/>
            <person name="Banfield J.F."/>
        </authorList>
    </citation>
    <scope>NUCLEOTIDE SEQUENCE [LARGE SCALE GENOMIC DNA]</scope>
</reference>